<dbReference type="Pfam" id="PF01399">
    <property type="entry name" value="PCI"/>
    <property type="match status" value="1"/>
</dbReference>
<evidence type="ECO:0000259" key="9">
    <source>
        <dbReference type="PROSITE" id="PS50250"/>
    </source>
</evidence>
<dbReference type="PROSITE" id="PS50250">
    <property type="entry name" value="PCI"/>
    <property type="match status" value="1"/>
</dbReference>
<evidence type="ECO:0000313" key="10">
    <source>
        <dbReference type="EMBL" id="KRK05368.1"/>
    </source>
</evidence>
<dbReference type="KEGG" id="dya:Dyak_GE28277"/>
<comment type="similarity">
    <text evidence="3">Belongs to the CSN3 family.</text>
</comment>
<dbReference type="GO" id="GO:0048142">
    <property type="term" value="P:germarium-derived cystoblast division"/>
    <property type="evidence" value="ECO:0007669"/>
    <property type="project" value="EnsemblMetazoa"/>
</dbReference>
<dbReference type="GO" id="GO:0036099">
    <property type="term" value="P:female germ-line stem cell population maintenance"/>
    <property type="evidence" value="ECO:0007669"/>
    <property type="project" value="EnsemblMetazoa"/>
</dbReference>
<dbReference type="GO" id="GO:0048140">
    <property type="term" value="P:male germ-line cyst encapsulation"/>
    <property type="evidence" value="ECO:0007669"/>
    <property type="project" value="EnsemblMetazoa"/>
</dbReference>
<keyword evidence="6" id="KW-0736">Signalosome</keyword>
<reference evidence="10 11" key="1">
    <citation type="journal article" date="2007" name="Nature">
        <title>Evolution of genes and genomes on the Drosophila phylogeny.</title>
        <authorList>
            <consortium name="Drosophila 12 Genomes Consortium"/>
            <person name="Clark A.G."/>
            <person name="Eisen M.B."/>
            <person name="Smith D.R."/>
            <person name="Bergman C.M."/>
            <person name="Oliver B."/>
            <person name="Markow T.A."/>
            <person name="Kaufman T.C."/>
            <person name="Kellis M."/>
            <person name="Gelbart W."/>
            <person name="Iyer V.N."/>
            <person name="Pollard D.A."/>
            <person name="Sackton T.B."/>
            <person name="Larracuente A.M."/>
            <person name="Singh N.D."/>
            <person name="Abad J.P."/>
            <person name="Abt D.N."/>
            <person name="Adryan B."/>
            <person name="Aguade M."/>
            <person name="Akashi H."/>
            <person name="Anderson W.W."/>
            <person name="Aquadro C.F."/>
            <person name="Ardell D.H."/>
            <person name="Arguello R."/>
            <person name="Artieri C.G."/>
            <person name="Barbash D.A."/>
            <person name="Barker D."/>
            <person name="Barsanti P."/>
            <person name="Batterham P."/>
            <person name="Batzoglou S."/>
            <person name="Begun D."/>
            <person name="Bhutkar A."/>
            <person name="Blanco E."/>
            <person name="Bosak S.A."/>
            <person name="Bradley R.K."/>
            <person name="Brand A.D."/>
            <person name="Brent M.R."/>
            <person name="Brooks A.N."/>
            <person name="Brown R.H."/>
            <person name="Butlin R.K."/>
            <person name="Caggese C."/>
            <person name="Calvi B.R."/>
            <person name="Bernardo de Carvalho A."/>
            <person name="Caspi A."/>
            <person name="Castrezana S."/>
            <person name="Celniker S.E."/>
            <person name="Chang J.L."/>
            <person name="Chapple C."/>
            <person name="Chatterji S."/>
            <person name="Chinwalla A."/>
            <person name="Civetta A."/>
            <person name="Clifton S.W."/>
            <person name="Comeron J.M."/>
            <person name="Costello J.C."/>
            <person name="Coyne J.A."/>
            <person name="Daub J."/>
            <person name="David R.G."/>
            <person name="Delcher A.L."/>
            <person name="Delehaunty K."/>
            <person name="Do C.B."/>
            <person name="Ebling H."/>
            <person name="Edwards K."/>
            <person name="Eickbush T."/>
            <person name="Evans J.D."/>
            <person name="Filipski A."/>
            <person name="Findeiss S."/>
            <person name="Freyhult E."/>
            <person name="Fulton L."/>
            <person name="Fulton R."/>
            <person name="Garcia A.C."/>
            <person name="Gardiner A."/>
            <person name="Garfield D.A."/>
            <person name="Garvin B.E."/>
            <person name="Gibson G."/>
            <person name="Gilbert D."/>
            <person name="Gnerre S."/>
            <person name="Godfrey J."/>
            <person name="Good R."/>
            <person name="Gotea V."/>
            <person name="Gravely B."/>
            <person name="Greenberg A.J."/>
            <person name="Griffiths-Jones S."/>
            <person name="Gross S."/>
            <person name="Guigo R."/>
            <person name="Gustafson E.A."/>
            <person name="Haerty W."/>
            <person name="Hahn M.W."/>
            <person name="Halligan D.L."/>
            <person name="Halpern A.L."/>
            <person name="Halter G.M."/>
            <person name="Han M.V."/>
            <person name="Heger A."/>
            <person name="Hillier L."/>
            <person name="Hinrichs A.S."/>
            <person name="Holmes I."/>
            <person name="Hoskins R.A."/>
            <person name="Hubisz M.J."/>
            <person name="Hultmark D."/>
            <person name="Huntley M.A."/>
            <person name="Jaffe D.B."/>
            <person name="Jagadeeshan S."/>
            <person name="Jeck W.R."/>
            <person name="Johnson J."/>
            <person name="Jones C.D."/>
            <person name="Jordan W.C."/>
            <person name="Karpen G.H."/>
            <person name="Kataoka E."/>
            <person name="Keightley P.D."/>
            <person name="Kheradpour P."/>
            <person name="Kirkness E.F."/>
            <person name="Koerich L.B."/>
            <person name="Kristiansen K."/>
            <person name="Kudrna D."/>
            <person name="Kulathinal R.J."/>
            <person name="Kumar S."/>
            <person name="Kwok R."/>
            <person name="Lander E."/>
            <person name="Langley C.H."/>
            <person name="Lapoint R."/>
            <person name="Lazzaro B.P."/>
            <person name="Lee S.J."/>
            <person name="Levesque L."/>
            <person name="Li R."/>
            <person name="Lin C.F."/>
            <person name="Lin M.F."/>
            <person name="Lindblad-Toh K."/>
            <person name="Llopart A."/>
            <person name="Long M."/>
            <person name="Low L."/>
            <person name="Lozovsky E."/>
            <person name="Lu J."/>
            <person name="Luo M."/>
            <person name="Machado C.A."/>
            <person name="Makalowski W."/>
            <person name="Marzo M."/>
            <person name="Matsuda M."/>
            <person name="Matzkin L."/>
            <person name="McAllister B."/>
            <person name="McBride C.S."/>
            <person name="McKernan B."/>
            <person name="McKernan K."/>
            <person name="Mendez-Lago M."/>
            <person name="Minx P."/>
            <person name="Mollenhauer M.U."/>
            <person name="Montooth K."/>
            <person name="Mount S.M."/>
            <person name="Mu X."/>
            <person name="Myers E."/>
            <person name="Negre B."/>
            <person name="Newfeld S."/>
            <person name="Nielsen R."/>
            <person name="Noor M.A."/>
            <person name="O'Grady P."/>
            <person name="Pachter L."/>
            <person name="Papaceit M."/>
            <person name="Parisi M.J."/>
            <person name="Parisi M."/>
            <person name="Parts L."/>
            <person name="Pedersen J.S."/>
            <person name="Pesole G."/>
            <person name="Phillippy A.M."/>
            <person name="Ponting C.P."/>
            <person name="Pop M."/>
            <person name="Porcelli D."/>
            <person name="Powell J.R."/>
            <person name="Prohaska S."/>
            <person name="Pruitt K."/>
            <person name="Puig M."/>
            <person name="Quesneville H."/>
            <person name="Ram K.R."/>
            <person name="Rand D."/>
            <person name="Rasmussen M.D."/>
            <person name="Reed L.K."/>
            <person name="Reenan R."/>
            <person name="Reily A."/>
            <person name="Remington K.A."/>
            <person name="Rieger T.T."/>
            <person name="Ritchie M.G."/>
            <person name="Robin C."/>
            <person name="Rogers Y.H."/>
            <person name="Rohde C."/>
            <person name="Rozas J."/>
            <person name="Rubenfield M.J."/>
            <person name="Ruiz A."/>
            <person name="Russo S."/>
            <person name="Salzberg S.L."/>
            <person name="Sanchez-Gracia A."/>
            <person name="Saranga D.J."/>
            <person name="Sato H."/>
            <person name="Schaeffer S.W."/>
            <person name="Schatz M.C."/>
            <person name="Schlenke T."/>
            <person name="Schwartz R."/>
            <person name="Segarra C."/>
            <person name="Singh R.S."/>
            <person name="Sirot L."/>
            <person name="Sirota M."/>
            <person name="Sisneros N.B."/>
            <person name="Smith C.D."/>
            <person name="Smith T.F."/>
            <person name="Spieth J."/>
            <person name="Stage D.E."/>
            <person name="Stark A."/>
            <person name="Stephan W."/>
            <person name="Strausberg R.L."/>
            <person name="Strempel S."/>
            <person name="Sturgill D."/>
            <person name="Sutton G."/>
            <person name="Sutton G.G."/>
            <person name="Tao W."/>
            <person name="Teichmann S."/>
            <person name="Tobari Y.N."/>
            <person name="Tomimura Y."/>
            <person name="Tsolas J.M."/>
            <person name="Valente V.L."/>
            <person name="Venter E."/>
            <person name="Venter J.C."/>
            <person name="Vicario S."/>
            <person name="Vieira F.G."/>
            <person name="Vilella A.J."/>
            <person name="Villasante A."/>
            <person name="Walenz B."/>
            <person name="Wang J."/>
            <person name="Wasserman M."/>
            <person name="Watts T."/>
            <person name="Wilson D."/>
            <person name="Wilson R.K."/>
            <person name="Wing R.A."/>
            <person name="Wolfner M.F."/>
            <person name="Wong A."/>
            <person name="Wong G.K."/>
            <person name="Wu C.I."/>
            <person name="Wu G."/>
            <person name="Yamamoto D."/>
            <person name="Yang H.P."/>
            <person name="Yang S.P."/>
            <person name="Yorke J.A."/>
            <person name="Yoshida K."/>
            <person name="Zdobnov E."/>
            <person name="Zhang P."/>
            <person name="Zhang Y."/>
            <person name="Zimin A.V."/>
            <person name="Baldwin J."/>
            <person name="Abdouelleil A."/>
            <person name="Abdulkadir J."/>
            <person name="Abebe A."/>
            <person name="Abera B."/>
            <person name="Abreu J."/>
            <person name="Acer S.C."/>
            <person name="Aftuck L."/>
            <person name="Alexander A."/>
            <person name="An P."/>
            <person name="Anderson E."/>
            <person name="Anderson S."/>
            <person name="Arachi H."/>
            <person name="Azer M."/>
            <person name="Bachantsang P."/>
            <person name="Barry A."/>
            <person name="Bayul T."/>
            <person name="Berlin A."/>
            <person name="Bessette D."/>
            <person name="Bloom T."/>
            <person name="Blye J."/>
            <person name="Boguslavskiy L."/>
            <person name="Bonnet C."/>
            <person name="Boukhgalter B."/>
            <person name="Bourzgui I."/>
            <person name="Brown A."/>
            <person name="Cahill P."/>
            <person name="Channer S."/>
            <person name="Cheshatsang Y."/>
            <person name="Chuda L."/>
            <person name="Citroen M."/>
            <person name="Collymore A."/>
            <person name="Cooke P."/>
            <person name="Costello M."/>
            <person name="D'Aco K."/>
            <person name="Daza R."/>
            <person name="De Haan G."/>
            <person name="DeGray S."/>
            <person name="DeMaso C."/>
            <person name="Dhargay N."/>
            <person name="Dooley K."/>
            <person name="Dooley E."/>
            <person name="Doricent M."/>
            <person name="Dorje P."/>
            <person name="Dorjee K."/>
            <person name="Dupes A."/>
            <person name="Elong R."/>
            <person name="Falk J."/>
            <person name="Farina A."/>
            <person name="Faro S."/>
            <person name="Ferguson D."/>
            <person name="Fisher S."/>
            <person name="Foley C.D."/>
            <person name="Franke A."/>
            <person name="Friedrich D."/>
            <person name="Gadbois L."/>
            <person name="Gearin G."/>
            <person name="Gearin C.R."/>
            <person name="Giannoukos G."/>
            <person name="Goode T."/>
            <person name="Graham J."/>
            <person name="Grandbois E."/>
            <person name="Grewal S."/>
            <person name="Gyaltsen K."/>
            <person name="Hafez N."/>
            <person name="Hagos B."/>
            <person name="Hall J."/>
            <person name="Henson C."/>
            <person name="Hollinger A."/>
            <person name="Honan T."/>
            <person name="Huard M.D."/>
            <person name="Hughes L."/>
            <person name="Hurhula B."/>
            <person name="Husby M.E."/>
            <person name="Kamat A."/>
            <person name="Kanga B."/>
            <person name="Kashin S."/>
            <person name="Khazanovich D."/>
            <person name="Kisner P."/>
            <person name="Lance K."/>
            <person name="Lara M."/>
            <person name="Lee W."/>
            <person name="Lennon N."/>
            <person name="Letendre F."/>
            <person name="LeVine R."/>
            <person name="Lipovsky A."/>
            <person name="Liu X."/>
            <person name="Liu J."/>
            <person name="Liu S."/>
            <person name="Lokyitsang T."/>
            <person name="Lokyitsang Y."/>
            <person name="Lubonja R."/>
            <person name="Lui A."/>
            <person name="MacDonald P."/>
            <person name="Magnisalis V."/>
            <person name="Maru K."/>
            <person name="Matthews C."/>
            <person name="McCusker W."/>
            <person name="McDonough S."/>
            <person name="Mehta T."/>
            <person name="Meldrim J."/>
            <person name="Meneus L."/>
            <person name="Mihai O."/>
            <person name="Mihalev A."/>
            <person name="Mihova T."/>
            <person name="Mittelman R."/>
            <person name="Mlenga V."/>
            <person name="Montmayeur A."/>
            <person name="Mulrain L."/>
            <person name="Navidi A."/>
            <person name="Naylor J."/>
            <person name="Negash T."/>
            <person name="Nguyen T."/>
            <person name="Nguyen N."/>
            <person name="Nicol R."/>
            <person name="Norbu C."/>
            <person name="Norbu N."/>
            <person name="Novod N."/>
            <person name="O'Neill B."/>
            <person name="Osman S."/>
            <person name="Markiewicz E."/>
            <person name="Oyono O.L."/>
            <person name="Patti C."/>
            <person name="Phunkhang P."/>
            <person name="Pierre F."/>
            <person name="Priest M."/>
            <person name="Raghuraman S."/>
            <person name="Rege F."/>
            <person name="Reyes R."/>
            <person name="Rise C."/>
            <person name="Rogov P."/>
            <person name="Ross K."/>
            <person name="Ryan E."/>
            <person name="Settipalli S."/>
            <person name="Shea T."/>
            <person name="Sherpa N."/>
            <person name="Shi L."/>
            <person name="Shih D."/>
            <person name="Sparrow T."/>
            <person name="Spaulding J."/>
            <person name="Stalker J."/>
            <person name="Stange-Thomann N."/>
            <person name="Stavropoulos S."/>
            <person name="Stone C."/>
            <person name="Strader C."/>
            <person name="Tesfaye S."/>
            <person name="Thomson T."/>
            <person name="Thoulutsang Y."/>
            <person name="Thoulutsang D."/>
            <person name="Topham K."/>
            <person name="Topping I."/>
            <person name="Tsamla T."/>
            <person name="Vassiliev H."/>
            <person name="Vo A."/>
            <person name="Wangchuk T."/>
            <person name="Wangdi T."/>
            <person name="Weiand M."/>
            <person name="Wilkinson J."/>
            <person name="Wilson A."/>
            <person name="Yadav S."/>
            <person name="Young G."/>
            <person name="Yu Q."/>
            <person name="Zembek L."/>
            <person name="Zhong D."/>
            <person name="Zimmer A."/>
            <person name="Zwirko Z."/>
            <person name="Jaffe D.B."/>
            <person name="Alvarez P."/>
            <person name="Brockman W."/>
            <person name="Butler J."/>
            <person name="Chin C."/>
            <person name="Gnerre S."/>
            <person name="Grabherr M."/>
            <person name="Kleber M."/>
            <person name="Mauceli E."/>
            <person name="MacCallum I."/>
        </authorList>
    </citation>
    <scope>NUCLEOTIDE SEQUENCE [LARGE SCALE GENOMIC DNA]</scope>
    <source>
        <strain evidence="11">Tai18E2 / Tucson 14021-0261.01</strain>
    </source>
</reference>
<evidence type="ECO:0000256" key="6">
    <source>
        <dbReference type="ARBA" id="ARBA00022790"/>
    </source>
</evidence>
<dbReference type="OrthoDB" id="29061at2759"/>
<dbReference type="PANTHER" id="PTHR10758:SF1">
    <property type="entry name" value="COP9 SIGNALOSOME COMPLEX SUBUNIT 3"/>
    <property type="match status" value="1"/>
</dbReference>
<reference evidence="10 11" key="2">
    <citation type="journal article" date="2007" name="PLoS Biol.">
        <title>Principles of genome evolution in the Drosophila melanogaster species group.</title>
        <authorList>
            <person name="Ranz J.M."/>
            <person name="Maurin D."/>
            <person name="Chan Y.S."/>
            <person name="von Grotthuss M."/>
            <person name="Hillier L.W."/>
            <person name="Roote J."/>
            <person name="Ashburner M."/>
            <person name="Bergman C.M."/>
        </authorList>
    </citation>
    <scope>NUCLEOTIDE SEQUENCE [LARGE SCALE GENOMIC DNA]</scope>
    <source>
        <strain evidence="11">Tai18E2 / Tucson 14021-0261.01</strain>
    </source>
</reference>
<evidence type="ECO:0000256" key="7">
    <source>
        <dbReference type="ARBA" id="ARBA00023242"/>
    </source>
</evidence>
<evidence type="ECO:0000256" key="2">
    <source>
        <dbReference type="ARBA" id="ARBA00004496"/>
    </source>
</evidence>
<dbReference type="GO" id="GO:0050821">
    <property type="term" value="P:protein stabilization"/>
    <property type="evidence" value="ECO:0007669"/>
    <property type="project" value="EnsemblMetazoa"/>
</dbReference>
<dbReference type="GO" id="GO:0005737">
    <property type="term" value="C:cytoplasm"/>
    <property type="evidence" value="ECO:0007669"/>
    <property type="project" value="UniProtKB-SubCell"/>
</dbReference>
<name>A0A0R1E7T2_DROYA</name>
<dbReference type="InterPro" id="IPR000717">
    <property type="entry name" value="PCI_dom"/>
</dbReference>
<keyword evidence="5" id="KW-0963">Cytoplasm</keyword>
<dbReference type="InterPro" id="IPR036390">
    <property type="entry name" value="WH_DNA-bd_sf"/>
</dbReference>
<dbReference type="GO" id="GO:0008180">
    <property type="term" value="C:COP9 signalosome"/>
    <property type="evidence" value="ECO:0007669"/>
    <property type="project" value="UniProtKB-KW"/>
</dbReference>
<evidence type="ECO:0000313" key="11">
    <source>
        <dbReference type="Proteomes" id="UP000002282"/>
    </source>
</evidence>
<dbReference type="Gene3D" id="1.25.40.570">
    <property type="match status" value="1"/>
</dbReference>
<evidence type="ECO:0000256" key="1">
    <source>
        <dbReference type="ARBA" id="ARBA00004123"/>
    </source>
</evidence>
<dbReference type="InterPro" id="IPR050756">
    <property type="entry name" value="CSN3"/>
</dbReference>
<dbReference type="SUPFAM" id="SSF46785">
    <property type="entry name" value="Winged helix' DNA-binding domain"/>
    <property type="match status" value="1"/>
</dbReference>
<comment type="subcellular location">
    <subcellularLocation>
        <location evidence="2">Cytoplasm</location>
    </subcellularLocation>
    <subcellularLocation>
        <location evidence="1">Nucleus</location>
    </subcellularLocation>
</comment>
<gene>
    <name evidence="10" type="primary">Dyak\GE28277</name>
    <name evidence="10" type="synonym">GE28277</name>
    <name evidence="10" type="ORF">Dyak_GE28277</name>
</gene>
<dbReference type="PANTHER" id="PTHR10758">
    <property type="entry name" value="26S PROTEASOME NON-ATPASE REGULATORY SUBUNIT 3/COP9 SIGNALOSOME COMPLEX SUBUNIT 3"/>
    <property type="match status" value="1"/>
</dbReference>
<feature type="domain" description="PCI" evidence="9">
    <location>
        <begin position="1"/>
        <end position="113"/>
    </location>
</feature>
<organism evidence="10 11">
    <name type="scientific">Drosophila yakuba</name>
    <name type="common">Fruit fly</name>
    <dbReference type="NCBI Taxonomy" id="7245"/>
    <lineage>
        <taxon>Eukaryota</taxon>
        <taxon>Metazoa</taxon>
        <taxon>Ecdysozoa</taxon>
        <taxon>Arthropoda</taxon>
        <taxon>Hexapoda</taxon>
        <taxon>Insecta</taxon>
        <taxon>Pterygota</taxon>
        <taxon>Neoptera</taxon>
        <taxon>Endopterygota</taxon>
        <taxon>Diptera</taxon>
        <taxon>Brachycera</taxon>
        <taxon>Muscomorpha</taxon>
        <taxon>Ephydroidea</taxon>
        <taxon>Drosophilidae</taxon>
        <taxon>Drosophila</taxon>
        <taxon>Sophophora</taxon>
    </lineage>
</organism>
<feature type="compositionally biased region" description="Polar residues" evidence="8">
    <location>
        <begin position="165"/>
        <end position="177"/>
    </location>
</feature>
<dbReference type="SMART" id="SM00088">
    <property type="entry name" value="PINT"/>
    <property type="match status" value="1"/>
</dbReference>
<dbReference type="AlphaFoldDB" id="A0A0R1E7T2"/>
<sequence>MKPMANHYHDLVNVYANSSSEELRIIILKYSEAFTRDNNMGLAKQVATSLYKRNIQRLTKTFLTLSLSDVASRVQLSSAVEAERYILNMIKSGEIYASINQKDGMVLFKDNPEKYNSPEMFLNVQNNITHVLDQVKQINKMEEEIILNPMYVKKALGSQDDDLTSQHPKTFSGDPTD</sequence>
<proteinExistence type="inferred from homology"/>
<evidence type="ECO:0000256" key="3">
    <source>
        <dbReference type="ARBA" id="ARBA00007084"/>
    </source>
</evidence>
<evidence type="ECO:0000256" key="5">
    <source>
        <dbReference type="ARBA" id="ARBA00022490"/>
    </source>
</evidence>
<evidence type="ECO:0000256" key="4">
    <source>
        <dbReference type="ARBA" id="ARBA00014878"/>
    </source>
</evidence>
<keyword evidence="11" id="KW-1185">Reference proteome</keyword>
<accession>A0A0R1E7T2</accession>
<dbReference type="Proteomes" id="UP000002282">
    <property type="component" value="Unassembled WGS sequence"/>
</dbReference>
<keyword evidence="7" id="KW-0539">Nucleus</keyword>
<feature type="region of interest" description="Disordered" evidence="8">
    <location>
        <begin position="158"/>
        <end position="177"/>
    </location>
</feature>
<dbReference type="SMR" id="A0A0R1E7T2"/>
<dbReference type="GO" id="GO:0006511">
    <property type="term" value="P:ubiquitin-dependent protein catabolic process"/>
    <property type="evidence" value="ECO:0007669"/>
    <property type="project" value="TreeGrafter"/>
</dbReference>
<dbReference type="EMBL" id="CH891928">
    <property type="protein sequence ID" value="KRK05368.1"/>
    <property type="molecule type" value="Genomic_DNA"/>
</dbReference>
<dbReference type="FunFam" id="1.10.10.10:FF:000354">
    <property type="entry name" value="COP9 signalosome complex subunit 3"/>
    <property type="match status" value="1"/>
</dbReference>
<evidence type="ECO:0000256" key="8">
    <source>
        <dbReference type="SAM" id="MobiDB-lite"/>
    </source>
</evidence>
<protein>
    <recommendedName>
        <fullName evidence="4">COP9 signalosome complex subunit 3</fullName>
    </recommendedName>
</protein>